<dbReference type="Gene3D" id="3.40.50.80">
    <property type="entry name" value="Nucleotide-binding domain of ferredoxin-NADP reductase (FNR) module"/>
    <property type="match status" value="1"/>
</dbReference>
<evidence type="ECO:0000256" key="3">
    <source>
        <dbReference type="ARBA" id="ARBA00022448"/>
    </source>
</evidence>
<comment type="caution">
    <text evidence="16">The sequence shown here is derived from an EMBL/GenBank/DDBJ whole genome shotgun (WGS) entry which is preliminary data.</text>
</comment>
<dbReference type="SUPFAM" id="SSF52343">
    <property type="entry name" value="Ferredoxin reductase-like, C-terminal NADP-linked domain"/>
    <property type="match status" value="1"/>
</dbReference>
<keyword evidence="7" id="KW-0249">Electron transport</keyword>
<dbReference type="Pfam" id="PF08030">
    <property type="entry name" value="NAD_binding_6"/>
    <property type="match status" value="1"/>
</dbReference>
<evidence type="ECO:0000256" key="13">
    <source>
        <dbReference type="SAM" id="Phobius"/>
    </source>
</evidence>
<dbReference type="InterPro" id="IPR013121">
    <property type="entry name" value="Fe_red_NAD-bd_6"/>
</dbReference>
<reference evidence="16 17" key="2">
    <citation type="journal article" date="2018" name="Nat. Commun.">
        <title>Genomic insights into multidrug-resistance, mating and virulence in Candida auris and related emerging species.</title>
        <authorList>
            <person name="Munoz J.F."/>
            <person name="Gade L."/>
            <person name="Chow N.A."/>
            <person name="Loparev V.N."/>
            <person name="Juieng P."/>
            <person name="Berkow E.L."/>
            <person name="Farrer R.A."/>
            <person name="Litvintseva A.P."/>
            <person name="Cuomo C.A."/>
        </authorList>
    </citation>
    <scope>GENOME REANNOTATION</scope>
    <source>
        <strain evidence="16 17">B8441</strain>
    </source>
</reference>
<dbReference type="GO" id="GO:0005886">
    <property type="term" value="C:plasma membrane"/>
    <property type="evidence" value="ECO:0007669"/>
    <property type="project" value="TreeGrafter"/>
</dbReference>
<evidence type="ECO:0000256" key="10">
    <source>
        <dbReference type="ARBA" id="ARBA00023065"/>
    </source>
</evidence>
<evidence type="ECO:0000313" key="16">
    <source>
        <dbReference type="EMBL" id="KAK8439295.1"/>
    </source>
</evidence>
<dbReference type="Pfam" id="PF01794">
    <property type="entry name" value="Ferric_reduct"/>
    <property type="match status" value="1"/>
</dbReference>
<evidence type="ECO:0000256" key="8">
    <source>
        <dbReference type="ARBA" id="ARBA00022989"/>
    </source>
</evidence>
<keyword evidence="10" id="KW-0406">Ion transport</keyword>
<accession>A0AAW0VB34</accession>
<dbReference type="GO" id="GO:0006879">
    <property type="term" value="P:intracellular iron ion homeostasis"/>
    <property type="evidence" value="ECO:0007669"/>
    <property type="project" value="TreeGrafter"/>
</dbReference>
<organism evidence="16 17">
    <name type="scientific">Candidozyma auris</name>
    <name type="common">Yeast</name>
    <name type="synonym">Candida auris</name>
    <dbReference type="NCBI Taxonomy" id="498019"/>
    <lineage>
        <taxon>Eukaryota</taxon>
        <taxon>Fungi</taxon>
        <taxon>Dikarya</taxon>
        <taxon>Ascomycota</taxon>
        <taxon>Saccharomycotina</taxon>
        <taxon>Pichiomycetes</taxon>
        <taxon>Metschnikowiaceae</taxon>
        <taxon>Candidozyma</taxon>
    </lineage>
</organism>
<keyword evidence="6" id="KW-0274">FAD</keyword>
<comment type="subcellular location">
    <subcellularLocation>
        <location evidence="1">Membrane</location>
        <topology evidence="1">Multi-pass membrane protein</topology>
    </subcellularLocation>
</comment>
<keyword evidence="17" id="KW-1185">Reference proteome</keyword>
<dbReference type="GO" id="GO:0000293">
    <property type="term" value="F:ferric-chelate reductase activity"/>
    <property type="evidence" value="ECO:0007669"/>
    <property type="project" value="UniProtKB-ARBA"/>
</dbReference>
<dbReference type="CDD" id="cd06186">
    <property type="entry name" value="NOX_Duox_like_FAD_NADP"/>
    <property type="match status" value="1"/>
</dbReference>
<comment type="similarity">
    <text evidence="2">Belongs to the ferric reductase (FRE) family.</text>
</comment>
<evidence type="ECO:0000256" key="1">
    <source>
        <dbReference type="ARBA" id="ARBA00004141"/>
    </source>
</evidence>
<dbReference type="InterPro" id="IPR051410">
    <property type="entry name" value="Ferric/Cupric_Reductase"/>
</dbReference>
<evidence type="ECO:0000256" key="4">
    <source>
        <dbReference type="ARBA" id="ARBA00022630"/>
    </source>
</evidence>
<evidence type="ECO:0000256" key="6">
    <source>
        <dbReference type="ARBA" id="ARBA00022827"/>
    </source>
</evidence>
<feature type="transmembrane region" description="Helical" evidence="13">
    <location>
        <begin position="349"/>
        <end position="371"/>
    </location>
</feature>
<keyword evidence="9" id="KW-0560">Oxidoreductase</keyword>
<dbReference type="PROSITE" id="PS51384">
    <property type="entry name" value="FAD_FR"/>
    <property type="match status" value="1"/>
</dbReference>
<evidence type="ECO:0000259" key="15">
    <source>
        <dbReference type="PROSITE" id="PS51384"/>
    </source>
</evidence>
<keyword evidence="3" id="KW-0813">Transport</keyword>
<evidence type="ECO:0000256" key="12">
    <source>
        <dbReference type="ARBA" id="ARBA00023180"/>
    </source>
</evidence>
<evidence type="ECO:0000256" key="7">
    <source>
        <dbReference type="ARBA" id="ARBA00022982"/>
    </source>
</evidence>
<keyword evidence="14" id="KW-0732">Signal</keyword>
<sequence>MRFSSLACVLTLVSWAFAAHGQIYEFYGKDAYQVHGCTSYLSSAATFCKSSGRRHDNSCFCKNKDAVASVVGCLDDIGKKNKGALQYYIKYCKDYNVTMTLESLNEAQSYFSKNAKSPQDVEGFNKTKMIDFPIKSNVSLAHSYFEAEWVFLGNFDRAMYYGAGALGYWALVFLVAIIANWSVVIFPSLRTTFNGPISKAWRKYITLPALSRKKKNDHQKNIGLFNCLVPSRMESIVVFCFFWLVFGSCAGQIKVVPNDPIFKDTSMALMRVVADRTGIFGTVLLPLLFLIGGRNNFLQWLTRWKFSTFIMYHRWIARIIVLLVFIHSVLYSAIYVKRGNYARAMKKTYIIYGILATSCGGLICFQGLLYMRRKAYEIFLVVHIILAIGWVVGAWHHLKYFGYLPIIYATIAVWAFDRFIRVVRMLWFGFPQAQVTLVEDETLRVVVPKPKHWKSIPGGHAWLYFCRSWYFWQSHPFTFLESTTEDNCIVFLCKVKKGLTAKLGKKLALLPGKTLTCRVSVEGSYGESCPVSKHSSAVFLAGGNGIPGIYSEIYDLAKRSANNSKQMLKLVWIIREAKSISWMFEEMEALKHTKIQTTIYITRPDLGGNEDLSSMLSRRLESSSSAESDEKEKKLDKEEYTYVTDDLVEQLREHFTHIKFEVGRPSIDGIVQQEIDECSHSAAFISCGHPAMVDDLRRAVVENIDKTNKRIDFFEQLQVWA</sequence>
<dbReference type="EMBL" id="PEKT03000005">
    <property type="protein sequence ID" value="KAK8439295.1"/>
    <property type="molecule type" value="Genomic_DNA"/>
</dbReference>
<feature type="transmembrane region" description="Helical" evidence="13">
    <location>
        <begin position="236"/>
        <end position="257"/>
    </location>
</feature>
<dbReference type="PANTHER" id="PTHR32361:SF9">
    <property type="entry name" value="FERRIC REDUCTASE TRANSMEMBRANE COMPONENT 3-RELATED"/>
    <property type="match status" value="1"/>
</dbReference>
<feature type="transmembrane region" description="Helical" evidence="13">
    <location>
        <begin position="401"/>
        <end position="420"/>
    </location>
</feature>
<protein>
    <recommendedName>
        <fullName evidence="15">FAD-binding FR-type domain-containing protein</fullName>
    </recommendedName>
</protein>
<dbReference type="AlphaFoldDB" id="A0AAW0VB34"/>
<feature type="transmembrane region" description="Helical" evidence="13">
    <location>
        <begin position="315"/>
        <end position="337"/>
    </location>
</feature>
<feature type="transmembrane region" description="Helical" evidence="13">
    <location>
        <begin position="277"/>
        <end position="294"/>
    </location>
</feature>
<evidence type="ECO:0000256" key="5">
    <source>
        <dbReference type="ARBA" id="ARBA00022692"/>
    </source>
</evidence>
<keyword evidence="8 13" id="KW-1133">Transmembrane helix</keyword>
<evidence type="ECO:0000313" key="17">
    <source>
        <dbReference type="Proteomes" id="UP000230249"/>
    </source>
</evidence>
<keyword evidence="12" id="KW-0325">Glycoprotein</keyword>
<feature type="signal peptide" evidence="14">
    <location>
        <begin position="1"/>
        <end position="21"/>
    </location>
</feature>
<feature type="chain" id="PRO_5043294158" description="FAD-binding FR-type domain-containing protein" evidence="14">
    <location>
        <begin position="22"/>
        <end position="721"/>
    </location>
</feature>
<feature type="transmembrane region" description="Helical" evidence="13">
    <location>
        <begin position="378"/>
        <end position="395"/>
    </location>
</feature>
<evidence type="ECO:0000256" key="9">
    <source>
        <dbReference type="ARBA" id="ARBA00023002"/>
    </source>
</evidence>
<dbReference type="GO" id="GO:0006826">
    <property type="term" value="P:iron ion transport"/>
    <property type="evidence" value="ECO:0007669"/>
    <property type="project" value="TreeGrafter"/>
</dbReference>
<keyword evidence="5 13" id="KW-0812">Transmembrane</keyword>
<dbReference type="SFLD" id="SFLDG01168">
    <property type="entry name" value="Ferric_reductase_subgroup_(FRE"/>
    <property type="match status" value="1"/>
</dbReference>
<dbReference type="InterPro" id="IPR039261">
    <property type="entry name" value="FNR_nucleotide-bd"/>
</dbReference>
<keyword evidence="11 13" id="KW-0472">Membrane</keyword>
<feature type="transmembrane region" description="Helical" evidence="13">
    <location>
        <begin position="166"/>
        <end position="189"/>
    </location>
</feature>
<dbReference type="InterPro" id="IPR013130">
    <property type="entry name" value="Fe3_Rdtase_TM_dom"/>
</dbReference>
<name>A0AAW0VB34_CANAR</name>
<dbReference type="Pfam" id="PF08022">
    <property type="entry name" value="FAD_binding_8"/>
    <property type="match status" value="1"/>
</dbReference>
<dbReference type="SFLD" id="SFLDS00052">
    <property type="entry name" value="Ferric_Reductase_Domain"/>
    <property type="match status" value="1"/>
</dbReference>
<gene>
    <name evidence="16" type="ORF">B9J08_04846</name>
</gene>
<dbReference type="InterPro" id="IPR017927">
    <property type="entry name" value="FAD-bd_FR_type"/>
</dbReference>
<dbReference type="GO" id="GO:0015677">
    <property type="term" value="P:copper ion import"/>
    <property type="evidence" value="ECO:0007669"/>
    <property type="project" value="TreeGrafter"/>
</dbReference>
<proteinExistence type="inferred from homology"/>
<dbReference type="InterPro" id="IPR013112">
    <property type="entry name" value="FAD-bd_8"/>
</dbReference>
<feature type="domain" description="FAD-binding FR-type" evidence="15">
    <location>
        <begin position="425"/>
        <end position="531"/>
    </location>
</feature>
<evidence type="ECO:0000256" key="14">
    <source>
        <dbReference type="SAM" id="SignalP"/>
    </source>
</evidence>
<reference evidence="16 17" key="1">
    <citation type="journal article" date="2017" name="Clin. Infect. Dis.">
        <title>Simultaneous emergence of multidrug-resistant Candida auris on 3 continents confirmed by whole-genome sequencing and epidemiological analyses.</title>
        <authorList>
            <person name="Lockhart S.R."/>
            <person name="Etienne K.A."/>
            <person name="Vallabhaneni S."/>
            <person name="Farooqi J."/>
            <person name="Chowdhary A."/>
            <person name="Govender N.P."/>
            <person name="Colombo A.L."/>
            <person name="Calvo B."/>
            <person name="Cuomo C.A."/>
            <person name="Desjardins C.A."/>
            <person name="Berkow E.L."/>
            <person name="Castanheira M."/>
            <person name="Magobo R.E."/>
            <person name="Jabeen K."/>
            <person name="Asghar R.J."/>
            <person name="Meis J.F."/>
            <person name="Jackson B."/>
            <person name="Chiller T."/>
            <person name="Litvintseva A.P."/>
        </authorList>
    </citation>
    <scope>NUCLEOTIDE SEQUENCE [LARGE SCALE GENOMIC DNA]</scope>
    <source>
        <strain evidence="16 17">B8441</strain>
    </source>
</reference>
<dbReference type="PANTHER" id="PTHR32361">
    <property type="entry name" value="FERRIC/CUPRIC REDUCTASE TRANSMEMBRANE COMPONENT"/>
    <property type="match status" value="1"/>
</dbReference>
<evidence type="ECO:0000256" key="11">
    <source>
        <dbReference type="ARBA" id="ARBA00023136"/>
    </source>
</evidence>
<evidence type="ECO:0000256" key="2">
    <source>
        <dbReference type="ARBA" id="ARBA00006278"/>
    </source>
</evidence>
<keyword evidence="4" id="KW-0285">Flavoprotein</keyword>
<dbReference type="Proteomes" id="UP000230249">
    <property type="component" value="Unassembled WGS sequence"/>
</dbReference>